<keyword evidence="4" id="KW-0812">Transmembrane</keyword>
<dbReference type="InterPro" id="IPR001173">
    <property type="entry name" value="Glyco_trans_2-like"/>
</dbReference>
<keyword evidence="7" id="KW-1185">Reference proteome</keyword>
<dbReference type="InterPro" id="IPR029044">
    <property type="entry name" value="Nucleotide-diphossugar_trans"/>
</dbReference>
<dbReference type="EMBL" id="CP071796">
    <property type="protein sequence ID" value="QTD47374.1"/>
    <property type="molecule type" value="Genomic_DNA"/>
</dbReference>
<dbReference type="Gene3D" id="3.90.550.10">
    <property type="entry name" value="Spore Coat Polysaccharide Biosynthesis Protein SpsA, Chain A"/>
    <property type="match status" value="1"/>
</dbReference>
<dbReference type="PANTHER" id="PTHR43179:SF12">
    <property type="entry name" value="GALACTOFURANOSYLTRANSFERASE GLFT2"/>
    <property type="match status" value="1"/>
</dbReference>
<evidence type="ECO:0000256" key="3">
    <source>
        <dbReference type="ARBA" id="ARBA00022679"/>
    </source>
</evidence>
<gene>
    <name evidence="6" type="ORF">J1M35_11855</name>
</gene>
<dbReference type="KEGG" id="otd:J1M35_11855"/>
<keyword evidence="4" id="KW-0472">Membrane</keyword>
<keyword evidence="4" id="KW-1133">Transmembrane helix</keyword>
<dbReference type="CDD" id="cd02525">
    <property type="entry name" value="Succinoglycan_BP_ExoA"/>
    <property type="match status" value="1"/>
</dbReference>
<name>A0A975H4Z5_9BURK</name>
<dbReference type="SUPFAM" id="SSF53448">
    <property type="entry name" value="Nucleotide-diphospho-sugar transferases"/>
    <property type="match status" value="1"/>
</dbReference>
<dbReference type="Proteomes" id="UP000663903">
    <property type="component" value="Chromosome"/>
</dbReference>
<comment type="similarity">
    <text evidence="1">Belongs to the glycosyltransferase 2 family.</text>
</comment>
<keyword evidence="3" id="KW-0808">Transferase</keyword>
<accession>A0A975H4Z5</accession>
<feature type="transmembrane region" description="Helical" evidence="4">
    <location>
        <begin position="285"/>
        <end position="302"/>
    </location>
</feature>
<evidence type="ECO:0000313" key="6">
    <source>
        <dbReference type="EMBL" id="QTD47374.1"/>
    </source>
</evidence>
<organism evidence="6 7">
    <name type="scientific">Ottowia testudinis</name>
    <dbReference type="NCBI Taxonomy" id="2816950"/>
    <lineage>
        <taxon>Bacteria</taxon>
        <taxon>Pseudomonadati</taxon>
        <taxon>Pseudomonadota</taxon>
        <taxon>Betaproteobacteria</taxon>
        <taxon>Burkholderiales</taxon>
        <taxon>Comamonadaceae</taxon>
        <taxon>Ottowia</taxon>
    </lineage>
</organism>
<dbReference type="PANTHER" id="PTHR43179">
    <property type="entry name" value="RHAMNOSYLTRANSFERASE WBBL"/>
    <property type="match status" value="1"/>
</dbReference>
<feature type="transmembrane region" description="Helical" evidence="4">
    <location>
        <begin position="260"/>
        <end position="279"/>
    </location>
</feature>
<evidence type="ECO:0000313" key="7">
    <source>
        <dbReference type="Proteomes" id="UP000663903"/>
    </source>
</evidence>
<reference evidence="6" key="1">
    <citation type="submission" date="2021-03" db="EMBL/GenBank/DDBJ databases">
        <title>Ottowia sp. 27C isolated from the cloaca of a Giant Asian pond turtle (Heosemys grandis).</title>
        <authorList>
            <person name="Spergser J."/>
            <person name="Busse H.-J."/>
        </authorList>
    </citation>
    <scope>NUCLEOTIDE SEQUENCE</scope>
    <source>
        <strain evidence="6">27C</strain>
    </source>
</reference>
<proteinExistence type="inferred from homology"/>
<evidence type="ECO:0000256" key="1">
    <source>
        <dbReference type="ARBA" id="ARBA00006739"/>
    </source>
</evidence>
<sequence>MHEALGAADLTPTEGRQLVTLIAPCRNEQGHVDAFCDSALAQQLPPGWRMELLVADGQSDDGTRARLDARAVQDARLRVIDNPGRIVSTGLNAALAAARGVVVVRLDIHTVFAPDYVAECLAALARSGADNVGGPWVARGQGAWGRAIAAAFQCRWVVGGARSRDAAYEGEADTVYLGCWPRAVFARIGGFDEQLVRNQDDEHNLRLRVAGGRIWQSARIRSWYVPRASLTKLFAQQYQYGYWRPFVMRKHGQPGSSRQLVPALFVAALAGGVLLAPWWRGPLALLLASYALYLAGASLAAARQAQDWGLLARLPAVIAAYHLGYGAGTWRGLLDVLLRRRAGERWSRLTR</sequence>
<evidence type="ECO:0000256" key="2">
    <source>
        <dbReference type="ARBA" id="ARBA00022676"/>
    </source>
</evidence>
<keyword evidence="2" id="KW-0328">Glycosyltransferase</keyword>
<dbReference type="AlphaFoldDB" id="A0A975H4Z5"/>
<protein>
    <submittedName>
        <fullName evidence="6">Glycosyltransferase family 2 protein</fullName>
    </submittedName>
</protein>
<evidence type="ECO:0000256" key="4">
    <source>
        <dbReference type="SAM" id="Phobius"/>
    </source>
</evidence>
<dbReference type="Pfam" id="PF00535">
    <property type="entry name" value="Glycos_transf_2"/>
    <property type="match status" value="1"/>
</dbReference>
<evidence type="ECO:0000259" key="5">
    <source>
        <dbReference type="Pfam" id="PF00535"/>
    </source>
</evidence>
<dbReference type="GO" id="GO:0016757">
    <property type="term" value="F:glycosyltransferase activity"/>
    <property type="evidence" value="ECO:0007669"/>
    <property type="project" value="UniProtKB-KW"/>
</dbReference>
<feature type="domain" description="Glycosyltransferase 2-like" evidence="5">
    <location>
        <begin position="21"/>
        <end position="147"/>
    </location>
</feature>